<evidence type="ECO:0000256" key="1">
    <source>
        <dbReference type="SAM" id="MobiDB-lite"/>
    </source>
</evidence>
<dbReference type="EMBL" id="BJWL01000029">
    <property type="protein sequence ID" value="GFZ21703.1"/>
    <property type="molecule type" value="Genomic_DNA"/>
</dbReference>
<evidence type="ECO:0000313" key="2">
    <source>
        <dbReference type="EMBL" id="GFZ21703.1"/>
    </source>
</evidence>
<comment type="caution">
    <text evidence="2">The sequence shown here is derived from an EMBL/GenBank/DDBJ whole genome shotgun (WGS) entry which is preliminary data.</text>
</comment>
<organism evidence="2 3">
    <name type="scientific">Actinidia rufa</name>
    <dbReference type="NCBI Taxonomy" id="165716"/>
    <lineage>
        <taxon>Eukaryota</taxon>
        <taxon>Viridiplantae</taxon>
        <taxon>Streptophyta</taxon>
        <taxon>Embryophyta</taxon>
        <taxon>Tracheophyta</taxon>
        <taxon>Spermatophyta</taxon>
        <taxon>Magnoliopsida</taxon>
        <taxon>eudicotyledons</taxon>
        <taxon>Gunneridae</taxon>
        <taxon>Pentapetalae</taxon>
        <taxon>asterids</taxon>
        <taxon>Ericales</taxon>
        <taxon>Actinidiaceae</taxon>
        <taxon>Actinidia</taxon>
    </lineage>
</organism>
<proteinExistence type="predicted"/>
<feature type="region of interest" description="Disordered" evidence="1">
    <location>
        <begin position="25"/>
        <end position="66"/>
    </location>
</feature>
<reference evidence="2 3" key="1">
    <citation type="submission" date="2019-07" db="EMBL/GenBank/DDBJ databases">
        <title>De Novo Assembly of kiwifruit Actinidia rufa.</title>
        <authorList>
            <person name="Sugita-Konishi S."/>
            <person name="Sato K."/>
            <person name="Mori E."/>
            <person name="Abe Y."/>
            <person name="Kisaki G."/>
            <person name="Hamano K."/>
            <person name="Suezawa K."/>
            <person name="Otani M."/>
            <person name="Fukuda T."/>
            <person name="Manabe T."/>
            <person name="Gomi K."/>
            <person name="Tabuchi M."/>
            <person name="Akimitsu K."/>
            <person name="Kataoka I."/>
        </authorList>
    </citation>
    <scope>NUCLEOTIDE SEQUENCE [LARGE SCALE GENOMIC DNA]</scope>
    <source>
        <strain evidence="3">cv. Fuchu</strain>
    </source>
</reference>
<protein>
    <submittedName>
        <fullName evidence="2">Uncharacterized protein</fullName>
    </submittedName>
</protein>
<keyword evidence="3" id="KW-1185">Reference proteome</keyword>
<gene>
    <name evidence="2" type="ORF">Acr_29g0008650</name>
</gene>
<dbReference type="Proteomes" id="UP000585474">
    <property type="component" value="Unassembled WGS sequence"/>
</dbReference>
<evidence type="ECO:0000313" key="3">
    <source>
        <dbReference type="Proteomes" id="UP000585474"/>
    </source>
</evidence>
<sequence>MDSNRSEARSEGFLAAIGELEAPPSKKARIGRGCEECSGDSAGVGGDGEDEGREGSNDGRDGDDGGCEGKAVVVVWRACSEGCFPEGGIWFGY</sequence>
<feature type="compositionally biased region" description="Basic and acidic residues" evidence="1">
    <location>
        <begin position="53"/>
        <end position="63"/>
    </location>
</feature>
<name>A0A7J0HF19_9ERIC</name>
<dbReference type="AlphaFoldDB" id="A0A7J0HF19"/>
<accession>A0A7J0HF19</accession>